<dbReference type="Proteomes" id="UP000002457">
    <property type="component" value="Chromosome"/>
</dbReference>
<dbReference type="eggNOG" id="arCOG03197">
    <property type="taxonomic scope" value="Archaea"/>
</dbReference>
<name>B8GFR5_METPE</name>
<dbReference type="RefSeq" id="WP_012619267.1">
    <property type="nucleotide sequence ID" value="NC_011832.1"/>
</dbReference>
<evidence type="ECO:0000313" key="2">
    <source>
        <dbReference type="Proteomes" id="UP000002457"/>
    </source>
</evidence>
<protein>
    <submittedName>
        <fullName evidence="1">Uncharacterized protein</fullName>
    </submittedName>
</protein>
<evidence type="ECO:0000313" key="1">
    <source>
        <dbReference type="EMBL" id="ACL17948.1"/>
    </source>
</evidence>
<reference evidence="1 2" key="1">
    <citation type="journal article" date="2015" name="Genome Announc.">
        <title>Complete Genome Sequence of Methanosphaerula palustris E1-9CT, a Hydrogenotrophic Methanogen Isolated from a Minerotrophic Fen Peatland.</title>
        <authorList>
            <person name="Cadillo-Quiroz H."/>
            <person name="Browne P."/>
            <person name="Kyrpides N."/>
            <person name="Woyke T."/>
            <person name="Goodwin L."/>
            <person name="Detter C."/>
            <person name="Yavitt J.B."/>
            <person name="Zinder S.H."/>
        </authorList>
    </citation>
    <scope>NUCLEOTIDE SEQUENCE [LARGE SCALE GENOMIC DNA]</scope>
    <source>
        <strain evidence="2">ATCC BAA-1556 / DSM 19958 / E1-9c</strain>
    </source>
</reference>
<dbReference type="AlphaFoldDB" id="B8GFR5"/>
<sequence>MIVPLGDEYLLIRGGHSFCVVGRALAVFPLCIETSHEEVVQGVEQGDLIVASAPEGGLIRPALMLIELVRTFRMPLMVMNRGHPGSARLRFIVSAGPYVSLSCAIERGTHPDQHLLCGSDELSGINLSGTVQGVQLTGLSAGVSYEILERLPVTDVDLPMTGPLSAERKQQL</sequence>
<dbReference type="STRING" id="521011.Mpal_2684"/>
<dbReference type="GeneID" id="7272506"/>
<proteinExistence type="predicted"/>
<gene>
    <name evidence="1" type="ordered locus">Mpal_2684</name>
</gene>
<accession>B8GFR5</accession>
<dbReference type="OrthoDB" id="80177at2157"/>
<dbReference type="HOGENOM" id="CLU_140791_0_0_2"/>
<dbReference type="EMBL" id="CP001338">
    <property type="protein sequence ID" value="ACL17948.1"/>
    <property type="molecule type" value="Genomic_DNA"/>
</dbReference>
<keyword evidence="2" id="KW-1185">Reference proteome</keyword>
<organism evidence="1 2">
    <name type="scientific">Methanosphaerula palustris (strain ATCC BAA-1556 / DSM 19958 / E1-9c)</name>
    <dbReference type="NCBI Taxonomy" id="521011"/>
    <lineage>
        <taxon>Archaea</taxon>
        <taxon>Methanobacteriati</taxon>
        <taxon>Methanobacteriota</taxon>
        <taxon>Stenosarchaea group</taxon>
        <taxon>Methanomicrobia</taxon>
        <taxon>Methanomicrobiales</taxon>
        <taxon>Methanoregulaceae</taxon>
        <taxon>Methanosphaerula</taxon>
    </lineage>
</organism>
<dbReference type="KEGG" id="mpl:Mpal_2684"/>